<dbReference type="Pfam" id="PF00092">
    <property type="entry name" value="VWA"/>
    <property type="match status" value="1"/>
</dbReference>
<accession>A0A8W8KK28</accession>
<dbReference type="CDD" id="cd23767">
    <property type="entry name" value="IQCD"/>
    <property type="match status" value="1"/>
</dbReference>
<dbReference type="InterPro" id="IPR002035">
    <property type="entry name" value="VWF_A"/>
</dbReference>
<proteinExistence type="predicted"/>
<dbReference type="SMART" id="SM00327">
    <property type="entry name" value="VWA"/>
    <property type="match status" value="1"/>
</dbReference>
<organism evidence="3 4">
    <name type="scientific">Magallana gigas</name>
    <name type="common">Pacific oyster</name>
    <name type="synonym">Crassostrea gigas</name>
    <dbReference type="NCBI Taxonomy" id="29159"/>
    <lineage>
        <taxon>Eukaryota</taxon>
        <taxon>Metazoa</taxon>
        <taxon>Spiralia</taxon>
        <taxon>Lophotrochozoa</taxon>
        <taxon>Mollusca</taxon>
        <taxon>Bivalvia</taxon>
        <taxon>Autobranchia</taxon>
        <taxon>Pteriomorphia</taxon>
        <taxon>Ostreida</taxon>
        <taxon>Ostreoidea</taxon>
        <taxon>Ostreidae</taxon>
        <taxon>Magallana</taxon>
    </lineage>
</organism>
<evidence type="ECO:0000313" key="3">
    <source>
        <dbReference type="EnsemblMetazoa" id="G24239.15:cds"/>
    </source>
</evidence>
<dbReference type="Proteomes" id="UP000005408">
    <property type="component" value="Unassembled WGS sequence"/>
</dbReference>
<name>A0A8W8KK28_MAGGI</name>
<feature type="region of interest" description="Disordered" evidence="1">
    <location>
        <begin position="35"/>
        <end position="86"/>
    </location>
</feature>
<sequence>MERDILRHHCLWQKSWIGPPPLDVSPPLTSFAWNLTSRDSSSSPTSNQSKSAKIKKQTGMSTCTSDSGIRRWKSVPDNIGQPGADAGKPLSIAEILDNRRQNRMYRRKPWTEKVTIKHNSPKYIKEFYYGSALPPDIIDAKRRTRKYVTNSKYGDIYEVRCEVDSKKKKEIRPFSRWLWEDEFKLWTTENGIGNQHHGYTSLLERTSPVRSKTPTTPSTVHNSRNSHTSRSVTPTGSRAQTSPRKKAAPNPHLYADYHSHRLQHRRRTDAARLIQAVFRGWYIRRFLQNLKRKVQLEHLTSWERCVSEYKDLVRRVQERYGVRRPSCRLDLKEFQAFLDSKLKYEQTFRRLAYGDRLLKSDLPRFFTACDLHPTEGEIQQAFEKVFKGGNNTAEVIFLLDCSTSVTPMCFHDLTQFVKSVVESFTIGPDNIRVGVVPFSDDVYQTFGINRYNMTYQICAAIDNIGHKEGLTRTDLALKETKKLFMCSRPGVQKIAIIITDGKSTCPERTLQNARDVKKDNVNVITIGVGSHVDLEELKHIASSERNVFSVYDYSSLHKLRDVISRRTCVAACVLCQTILPRIRDHGLYLREVLELVWTLYMPIGCEISWYTEIDYDKDMSRPNFGESCRPLEQREVLEVLWTTYPPAATQLNVRSSRWLRPRSKGTEAWSLLDDKVKKSTDINTCLRLVIQAKIEREGFITLPSDVREGVEEVSDPDLALEKVHKWIEDKKRAGETFQGFS</sequence>
<feature type="region of interest" description="Disordered" evidence="1">
    <location>
        <begin position="202"/>
        <end position="251"/>
    </location>
</feature>
<dbReference type="EnsemblMetazoa" id="G24239.15">
    <property type="protein sequence ID" value="G24239.15:cds"/>
    <property type="gene ID" value="G24239"/>
</dbReference>
<feature type="compositionally biased region" description="Polar residues" evidence="1">
    <location>
        <begin position="208"/>
        <end position="242"/>
    </location>
</feature>
<dbReference type="PANTHER" id="PTHR24020:SF20">
    <property type="entry name" value="PH DOMAIN-CONTAINING PROTEIN"/>
    <property type="match status" value="1"/>
</dbReference>
<evidence type="ECO:0000256" key="1">
    <source>
        <dbReference type="SAM" id="MobiDB-lite"/>
    </source>
</evidence>
<dbReference type="AlphaFoldDB" id="A0A8W8KK28"/>
<dbReference type="OrthoDB" id="6131560at2759"/>
<feature type="compositionally biased region" description="Low complexity" evidence="1">
    <location>
        <begin position="37"/>
        <end position="51"/>
    </location>
</feature>
<dbReference type="PRINTS" id="PR00453">
    <property type="entry name" value="VWFADOMAIN"/>
</dbReference>
<dbReference type="Gene3D" id="3.40.50.410">
    <property type="entry name" value="von Willebrand factor, type A domain"/>
    <property type="match status" value="1"/>
</dbReference>
<dbReference type="InterPro" id="IPR050525">
    <property type="entry name" value="ECM_Assembly_Org"/>
</dbReference>
<dbReference type="OMA" id="NECEHYP"/>
<protein>
    <recommendedName>
        <fullName evidence="2">VWFA domain-containing protein</fullName>
    </recommendedName>
</protein>
<dbReference type="PROSITE" id="PS50234">
    <property type="entry name" value="VWFA"/>
    <property type="match status" value="1"/>
</dbReference>
<feature type="domain" description="VWFA" evidence="2">
    <location>
        <begin position="394"/>
        <end position="563"/>
    </location>
</feature>
<dbReference type="SUPFAM" id="SSF53300">
    <property type="entry name" value="vWA-like"/>
    <property type="match status" value="1"/>
</dbReference>
<evidence type="ECO:0000259" key="2">
    <source>
        <dbReference type="PROSITE" id="PS50234"/>
    </source>
</evidence>
<dbReference type="InterPro" id="IPR036465">
    <property type="entry name" value="vWFA_dom_sf"/>
</dbReference>
<feature type="compositionally biased region" description="Polar residues" evidence="1">
    <location>
        <begin position="58"/>
        <end position="67"/>
    </location>
</feature>
<dbReference type="PROSITE" id="PS50096">
    <property type="entry name" value="IQ"/>
    <property type="match status" value="1"/>
</dbReference>
<dbReference type="PANTHER" id="PTHR24020">
    <property type="entry name" value="COLLAGEN ALPHA"/>
    <property type="match status" value="1"/>
</dbReference>
<keyword evidence="4" id="KW-1185">Reference proteome</keyword>
<evidence type="ECO:0000313" key="4">
    <source>
        <dbReference type="Proteomes" id="UP000005408"/>
    </source>
</evidence>
<reference evidence="3" key="1">
    <citation type="submission" date="2022-08" db="UniProtKB">
        <authorList>
            <consortium name="EnsemblMetazoa"/>
        </authorList>
    </citation>
    <scope>IDENTIFICATION</scope>
    <source>
        <strain evidence="3">05x7-T-G4-1.051#20</strain>
    </source>
</reference>